<keyword evidence="9" id="KW-1185">Reference proteome</keyword>
<feature type="modified residue" description="2,3-didehydroalanine (Cys)" evidence="7">
    <location>
        <position position="221"/>
    </location>
</feature>
<name>A0AAQ3KFY8_9LILI</name>
<feature type="binding site" evidence="7">
    <location>
        <begin position="300"/>
        <end position="302"/>
    </location>
    <ligand>
        <name>substrate</name>
    </ligand>
</feature>
<evidence type="ECO:0000313" key="9">
    <source>
        <dbReference type="Proteomes" id="UP001327560"/>
    </source>
</evidence>
<feature type="binding site" evidence="7">
    <location>
        <position position="99"/>
    </location>
    <ligand>
        <name>substrate</name>
    </ligand>
</feature>
<dbReference type="Pfam" id="PF01946">
    <property type="entry name" value="Thi4"/>
    <property type="match status" value="1"/>
</dbReference>
<keyword evidence="7" id="KW-0934">Plastid</keyword>
<evidence type="ECO:0000256" key="1">
    <source>
        <dbReference type="ARBA" id="ARBA00022679"/>
    </source>
</evidence>
<feature type="binding site" evidence="7">
    <location>
        <position position="290"/>
    </location>
    <ligand>
        <name>substrate</name>
    </ligand>
</feature>
<protein>
    <recommendedName>
        <fullName evidence="7">Thiamine thiazole synthase, chloroplastic</fullName>
    </recommendedName>
    <alternativeName>
        <fullName evidence="7">Thiazole biosynthetic enzyme</fullName>
        <ecNumber evidence="7">2.4.2.60</ecNumber>
    </alternativeName>
</protein>
<feature type="binding site" evidence="7">
    <location>
        <position position="127"/>
    </location>
    <ligand>
        <name>substrate</name>
    </ligand>
</feature>
<dbReference type="GO" id="GO:0009570">
    <property type="term" value="C:chloroplast stroma"/>
    <property type="evidence" value="ECO:0007669"/>
    <property type="project" value="UniProtKB-UniRule"/>
</dbReference>
<dbReference type="InterPro" id="IPR036188">
    <property type="entry name" value="FAD/NAD-bd_sf"/>
</dbReference>
<feature type="binding site" evidence="7">
    <location>
        <position position="192"/>
    </location>
    <ligand>
        <name>substrate</name>
    </ligand>
</feature>
<dbReference type="PANTHER" id="PTHR43422:SF16">
    <property type="entry name" value="THIAMINE THIAZOLE SYNTHASE, CHLOROPLASTIC"/>
    <property type="match status" value="1"/>
</dbReference>
<reference evidence="8 9" key="1">
    <citation type="submission" date="2023-10" db="EMBL/GenBank/DDBJ databases">
        <title>Chromosome-scale genome assembly provides insights into flower coloration mechanisms of Canna indica.</title>
        <authorList>
            <person name="Li C."/>
        </authorList>
    </citation>
    <scope>NUCLEOTIDE SEQUENCE [LARGE SCALE GENOMIC DNA]</scope>
    <source>
        <tissue evidence="8">Flower</tissue>
    </source>
</reference>
<dbReference type="FunFam" id="3.50.50.60:FF:000070">
    <property type="entry name" value="Thiamine thiazole synthase, chloroplastic"/>
    <property type="match status" value="1"/>
</dbReference>
<dbReference type="GO" id="GO:0160205">
    <property type="term" value="F:cysteine-dependent adenosine diphosphate thiazole synthase activity"/>
    <property type="evidence" value="ECO:0007669"/>
    <property type="project" value="UniProtKB-EC"/>
</dbReference>
<dbReference type="GO" id="GO:0005829">
    <property type="term" value="C:cytosol"/>
    <property type="evidence" value="ECO:0007669"/>
    <property type="project" value="UniProtKB-UniRule"/>
</dbReference>
<comment type="catalytic activity">
    <reaction evidence="6 7">
        <text>[ADP-thiazole synthase]-L-cysteine + glycine + NAD(+) = [ADP-thiazole synthase]-dehydroalanine + ADP-5-ethyl-4-methylthiazole-2-carboxylate + nicotinamide + 3 H2O + 2 H(+)</text>
        <dbReference type="Rhea" id="RHEA:55708"/>
        <dbReference type="Rhea" id="RHEA-COMP:14264"/>
        <dbReference type="Rhea" id="RHEA-COMP:14265"/>
        <dbReference type="ChEBI" id="CHEBI:15377"/>
        <dbReference type="ChEBI" id="CHEBI:15378"/>
        <dbReference type="ChEBI" id="CHEBI:17154"/>
        <dbReference type="ChEBI" id="CHEBI:29950"/>
        <dbReference type="ChEBI" id="CHEBI:57305"/>
        <dbReference type="ChEBI" id="CHEBI:57540"/>
        <dbReference type="ChEBI" id="CHEBI:90873"/>
        <dbReference type="ChEBI" id="CHEBI:139151"/>
        <dbReference type="EC" id="2.4.2.60"/>
    </reaction>
</comment>
<evidence type="ECO:0000256" key="5">
    <source>
        <dbReference type="ARBA" id="ARBA00023027"/>
    </source>
</evidence>
<comment type="similarity">
    <text evidence="7">Belongs to the THI4 family.</text>
</comment>
<proteinExistence type="inferred from homology"/>
<dbReference type="GO" id="GO:0009228">
    <property type="term" value="P:thiamine biosynthetic process"/>
    <property type="evidence" value="ECO:0007669"/>
    <property type="project" value="UniProtKB-UniRule"/>
</dbReference>
<dbReference type="NCBIfam" id="TIGR00292">
    <property type="entry name" value="sulfide-dependent adenosine diphosphate thiazole synthase"/>
    <property type="match status" value="1"/>
</dbReference>
<evidence type="ECO:0000256" key="7">
    <source>
        <dbReference type="HAMAP-Rule" id="MF_03158"/>
    </source>
</evidence>
<dbReference type="PANTHER" id="PTHR43422">
    <property type="entry name" value="THIAMINE THIAZOLE SYNTHASE"/>
    <property type="match status" value="1"/>
</dbReference>
<keyword evidence="4 7" id="KW-0408">Iron</keyword>
<dbReference type="GO" id="GO:0005506">
    <property type="term" value="F:iron ion binding"/>
    <property type="evidence" value="ECO:0007669"/>
    <property type="project" value="UniProtKB-UniRule"/>
</dbReference>
<dbReference type="Gene3D" id="6.10.250.2840">
    <property type="match status" value="1"/>
</dbReference>
<dbReference type="Gene3D" id="3.50.50.60">
    <property type="entry name" value="FAD/NAD(P)-binding domain"/>
    <property type="match status" value="1"/>
</dbReference>
<sequence>MAASMATSSLLSNPKSLINDRSSFNGLRLPATTLRSHSASSRPSFSVTASAAAPKYDLDAFRFEPIKESIVSREMTRRYMTDMITYADTDVVIVGAGSAGLSCAYEISKDPSVRVAIVEQSVSPGGGAWLGGQLFSAMVIRKPAHLFLDELGVPYNEADNYVVVRHAALFTSTIMSRVLARPNVKLFNAVAAEDLIVKEGRIAGVVTNWALVSMNHDTQSCMDPNVMEARVVVSSCGHDGPFGATGVKRLKDIGMIDSVPGMKALDMNTAEDAIVRLTREVVPGMIVTGMEVAEIDGAPRMGPTFGAMLISGLKAAHLALKALGRQNAIDGTIGAEAVQPELILASSDAGEIVDA</sequence>
<keyword evidence="1 7" id="KW-0808">Transferase</keyword>
<dbReference type="InterPro" id="IPR027495">
    <property type="entry name" value="Sti35"/>
</dbReference>
<keyword evidence="7" id="KW-0150">Chloroplast</keyword>
<dbReference type="SUPFAM" id="SSF51905">
    <property type="entry name" value="FAD/NAD(P)-binding domain"/>
    <property type="match status" value="1"/>
</dbReference>
<keyword evidence="2 7" id="KW-0479">Metal-binding</keyword>
<gene>
    <name evidence="7" type="primary">THI1</name>
    <name evidence="8" type="ORF">Cni_G16384</name>
</gene>
<dbReference type="InterPro" id="IPR002922">
    <property type="entry name" value="Thi4_fam"/>
</dbReference>
<dbReference type="EC" id="2.4.2.60" evidence="7"/>
<comment type="cofactor">
    <cofactor evidence="7">
        <name>Fe cation</name>
        <dbReference type="ChEBI" id="CHEBI:24875"/>
    </cofactor>
    <text evidence="7">Binds 1 Fe cation per subunit.</text>
</comment>
<keyword evidence="5 7" id="KW-0520">NAD</keyword>
<comment type="subunit">
    <text evidence="7">Homooctamer.</text>
</comment>
<evidence type="ECO:0000313" key="8">
    <source>
        <dbReference type="EMBL" id="WOL07639.1"/>
    </source>
</evidence>
<evidence type="ECO:0000256" key="3">
    <source>
        <dbReference type="ARBA" id="ARBA00022977"/>
    </source>
</evidence>
<dbReference type="Proteomes" id="UP001327560">
    <property type="component" value="Chromosome 5"/>
</dbReference>
<dbReference type="HAMAP" id="MF_03158">
    <property type="entry name" value="THI4"/>
    <property type="match status" value="1"/>
</dbReference>
<feature type="binding site" evidence="7">
    <location>
        <position position="238"/>
    </location>
    <ligand>
        <name>substrate</name>
    </ligand>
</feature>
<organism evidence="8 9">
    <name type="scientific">Canna indica</name>
    <name type="common">Indian-shot</name>
    <dbReference type="NCBI Taxonomy" id="4628"/>
    <lineage>
        <taxon>Eukaryota</taxon>
        <taxon>Viridiplantae</taxon>
        <taxon>Streptophyta</taxon>
        <taxon>Embryophyta</taxon>
        <taxon>Tracheophyta</taxon>
        <taxon>Spermatophyta</taxon>
        <taxon>Magnoliopsida</taxon>
        <taxon>Liliopsida</taxon>
        <taxon>Zingiberales</taxon>
        <taxon>Cannaceae</taxon>
        <taxon>Canna</taxon>
    </lineage>
</organism>
<feature type="binding site" evidence="7">
    <location>
        <position position="223"/>
    </location>
    <ligand>
        <name>substrate</name>
    </ligand>
</feature>
<comment type="subcellular location">
    <subcellularLocation>
        <location evidence="7">Plastid</location>
        <location evidence="7">Chloroplast</location>
    </subcellularLocation>
</comment>
<comment type="function">
    <text evidence="7">Involved in biosynthesis of the thiamine precursor thiazole. Catalyzes the conversion of NAD and glycine to adenosine diphosphate 5-(2-hydroxyethyl)-4-methylthiazole-2-carboxylic acid (ADT), an adenylated thiazole intermediate. The reaction includes an iron-dependent sulfide transfer from a conserved cysteine residue of the protein to a thiazole intermediate. The enzyme can only undergo a single turnover, which suggests it is a suicide enzyme. May have additional roles in adaptation to various stress conditions and in DNA damage tolerance.</text>
</comment>
<evidence type="ECO:0000256" key="4">
    <source>
        <dbReference type="ARBA" id="ARBA00023004"/>
    </source>
</evidence>
<dbReference type="GO" id="GO:0052837">
    <property type="term" value="P:thiazole biosynthetic process"/>
    <property type="evidence" value="ECO:0007669"/>
    <property type="project" value="UniProtKB-UniRule"/>
</dbReference>
<evidence type="ECO:0000256" key="6">
    <source>
        <dbReference type="ARBA" id="ARBA00052768"/>
    </source>
</evidence>
<accession>A0AAQ3KFY8</accession>
<comment type="PTM">
    <text evidence="7">During the catalytic reaction, a sulfide is transferred from Cys-221 to a reaction intermediate, generating a dehydroalanine residue.</text>
</comment>
<feature type="binding site" evidence="7">
    <location>
        <begin position="119"/>
        <end position="120"/>
    </location>
    <ligand>
        <name>substrate</name>
    </ligand>
</feature>
<dbReference type="EMBL" id="CP136894">
    <property type="protein sequence ID" value="WOL07639.1"/>
    <property type="molecule type" value="Genomic_DNA"/>
</dbReference>
<dbReference type="AlphaFoldDB" id="A0AAQ3KFY8"/>
<keyword evidence="3 7" id="KW-0784">Thiamine biosynthesis</keyword>
<evidence type="ECO:0000256" key="2">
    <source>
        <dbReference type="ARBA" id="ARBA00022723"/>
    </source>
</evidence>